<dbReference type="Proteomes" id="UP001162156">
    <property type="component" value="Unassembled WGS sequence"/>
</dbReference>
<dbReference type="EMBL" id="JANEYF010003180">
    <property type="protein sequence ID" value="KAJ8938519.1"/>
    <property type="molecule type" value="Genomic_DNA"/>
</dbReference>
<evidence type="ECO:0000259" key="1">
    <source>
        <dbReference type="Pfam" id="PF03417"/>
    </source>
</evidence>
<gene>
    <name evidence="2" type="ORF">NQ314_011462</name>
</gene>
<sequence length="185" mass="20742">MSFIEYEVLGHTEDALSETLNHFYFVSAHIISEKPQGRWKVTEEKFTSLCYAGHLPGYTMNYNHHGLVFSINTLSAKNLKSGKTPRHFLTRALLSAENFAQAQQILRDAGCGAGNGCSVNMTFLNQEGNRLFHNAEMGPADKCDESQLNIFTASPGENIFHCNNQLNQLNLKSNQRQQKTKEDDG</sequence>
<name>A0AAV8XIS0_9CUCU</name>
<dbReference type="Gene3D" id="3.60.60.10">
    <property type="entry name" value="Penicillin V Acylase, Chain A"/>
    <property type="match status" value="1"/>
</dbReference>
<dbReference type="PANTHER" id="PTHR34180:SF1">
    <property type="entry name" value="BETA-ALANYL-DOPAMINE_CARCININE HYDROLASE"/>
    <property type="match status" value="1"/>
</dbReference>
<reference evidence="2" key="1">
    <citation type="journal article" date="2023" name="Insect Mol. Biol.">
        <title>Genome sequencing provides insights into the evolution of gene families encoding plant cell wall-degrading enzymes in longhorned beetles.</title>
        <authorList>
            <person name="Shin N.R."/>
            <person name="Okamura Y."/>
            <person name="Kirsch R."/>
            <person name="Pauchet Y."/>
        </authorList>
    </citation>
    <scope>NUCLEOTIDE SEQUENCE</scope>
    <source>
        <strain evidence="2">RBIC_L_NR</strain>
    </source>
</reference>
<comment type="caution">
    <text evidence="2">The sequence shown here is derived from an EMBL/GenBank/DDBJ whole genome shotgun (WGS) entry which is preliminary data.</text>
</comment>
<evidence type="ECO:0000313" key="3">
    <source>
        <dbReference type="Proteomes" id="UP001162156"/>
    </source>
</evidence>
<keyword evidence="3" id="KW-1185">Reference proteome</keyword>
<dbReference type="InterPro" id="IPR047801">
    <property type="entry name" value="Peptidase_C45"/>
</dbReference>
<proteinExistence type="predicted"/>
<evidence type="ECO:0000313" key="2">
    <source>
        <dbReference type="EMBL" id="KAJ8938519.1"/>
    </source>
</evidence>
<dbReference type="PANTHER" id="PTHR34180">
    <property type="entry name" value="PEPTIDASE C45"/>
    <property type="match status" value="1"/>
</dbReference>
<dbReference type="AlphaFoldDB" id="A0AAV8XIS0"/>
<feature type="domain" description="Peptidase C45 hydrolase" evidence="1">
    <location>
        <begin position="8"/>
        <end position="177"/>
    </location>
</feature>
<organism evidence="2 3">
    <name type="scientific">Rhamnusium bicolor</name>
    <dbReference type="NCBI Taxonomy" id="1586634"/>
    <lineage>
        <taxon>Eukaryota</taxon>
        <taxon>Metazoa</taxon>
        <taxon>Ecdysozoa</taxon>
        <taxon>Arthropoda</taxon>
        <taxon>Hexapoda</taxon>
        <taxon>Insecta</taxon>
        <taxon>Pterygota</taxon>
        <taxon>Neoptera</taxon>
        <taxon>Endopterygota</taxon>
        <taxon>Coleoptera</taxon>
        <taxon>Polyphaga</taxon>
        <taxon>Cucujiformia</taxon>
        <taxon>Chrysomeloidea</taxon>
        <taxon>Cerambycidae</taxon>
        <taxon>Lepturinae</taxon>
        <taxon>Rhagiini</taxon>
        <taxon>Rhamnusium</taxon>
    </lineage>
</organism>
<dbReference type="Pfam" id="PF03417">
    <property type="entry name" value="AAT"/>
    <property type="match status" value="1"/>
</dbReference>
<accession>A0AAV8XIS0</accession>
<dbReference type="InterPro" id="IPR005079">
    <property type="entry name" value="Peptidase_C45_hydrolase"/>
</dbReference>
<protein>
    <recommendedName>
        <fullName evidence="1">Peptidase C45 hydrolase domain-containing protein</fullName>
    </recommendedName>
</protein>